<dbReference type="Proteomes" id="UP000236333">
    <property type="component" value="Unassembled WGS sequence"/>
</dbReference>
<accession>A0A2J7ZTW5</accession>
<organism evidence="2 3">
    <name type="scientific">Tetrabaena socialis</name>
    <dbReference type="NCBI Taxonomy" id="47790"/>
    <lineage>
        <taxon>Eukaryota</taxon>
        <taxon>Viridiplantae</taxon>
        <taxon>Chlorophyta</taxon>
        <taxon>core chlorophytes</taxon>
        <taxon>Chlorophyceae</taxon>
        <taxon>CS clade</taxon>
        <taxon>Chlamydomonadales</taxon>
        <taxon>Tetrabaenaceae</taxon>
        <taxon>Tetrabaena</taxon>
    </lineage>
</organism>
<evidence type="ECO:0000313" key="3">
    <source>
        <dbReference type="Proteomes" id="UP000236333"/>
    </source>
</evidence>
<feature type="compositionally biased region" description="Low complexity" evidence="1">
    <location>
        <begin position="41"/>
        <end position="52"/>
    </location>
</feature>
<reference evidence="2 3" key="1">
    <citation type="journal article" date="2017" name="Mol. Biol. Evol.">
        <title>The 4-celled Tetrabaena socialis nuclear genome reveals the essential components for genetic control of cell number at the origin of multicellularity in the volvocine lineage.</title>
        <authorList>
            <person name="Featherston J."/>
            <person name="Arakaki Y."/>
            <person name="Hanschen E.R."/>
            <person name="Ferris P.J."/>
            <person name="Michod R.E."/>
            <person name="Olson B.J.S.C."/>
            <person name="Nozaki H."/>
            <person name="Durand P.M."/>
        </authorList>
    </citation>
    <scope>NUCLEOTIDE SEQUENCE [LARGE SCALE GENOMIC DNA]</scope>
    <source>
        <strain evidence="2 3">NIES-571</strain>
    </source>
</reference>
<name>A0A2J7ZTW5_9CHLO</name>
<proteinExistence type="predicted"/>
<gene>
    <name evidence="2" type="ORF">TSOC_010223</name>
</gene>
<evidence type="ECO:0000313" key="2">
    <source>
        <dbReference type="EMBL" id="PNH03702.1"/>
    </source>
</evidence>
<keyword evidence="3" id="KW-1185">Reference proteome</keyword>
<dbReference type="EMBL" id="PGGS01000473">
    <property type="protein sequence ID" value="PNH03702.1"/>
    <property type="molecule type" value="Genomic_DNA"/>
</dbReference>
<protein>
    <submittedName>
        <fullName evidence="2">Uncharacterized protein</fullName>
    </submittedName>
</protein>
<comment type="caution">
    <text evidence="2">The sequence shown here is derived from an EMBL/GenBank/DDBJ whole genome shotgun (WGS) entry which is preliminary data.</text>
</comment>
<evidence type="ECO:0000256" key="1">
    <source>
        <dbReference type="SAM" id="MobiDB-lite"/>
    </source>
</evidence>
<sequence length="98" mass="10230">MSPPEHQPLAAPEPAACLFAPVLNPQPQPSRGGPAHRLGPSSSIASSSASGSLHRCPTCISLATLGLLKSTTTRLPPYPVGAQLARPLVSMVLMRRDR</sequence>
<feature type="region of interest" description="Disordered" evidence="1">
    <location>
        <begin position="20"/>
        <end position="54"/>
    </location>
</feature>
<dbReference type="AlphaFoldDB" id="A0A2J7ZTW5"/>